<dbReference type="HOGENOM" id="CLU_3356309_0_0_10"/>
<reference evidence="1 2" key="1">
    <citation type="journal article" date="2012" name="J. Bacteriol.">
        <title>Genome Sequence of Fibrella aestuarina BUZ 2T, a Filamentous Marine Bacterium.</title>
        <authorList>
            <person name="Filippini M."/>
            <person name="Qi W."/>
            <person name="Blom J."/>
            <person name="Goesmann A."/>
            <person name="Smits T.H."/>
            <person name="Bagheri H.C."/>
        </authorList>
    </citation>
    <scope>NUCLEOTIDE SEQUENCE [LARGE SCALE GENOMIC DNA]</scope>
    <source>
        <strain evidence="2">BUZ 2T</strain>
    </source>
</reference>
<dbReference type="EMBL" id="HE796683">
    <property type="protein sequence ID" value="CCH02731.1"/>
    <property type="molecule type" value="Genomic_DNA"/>
</dbReference>
<organism evidence="1 2">
    <name type="scientific">Fibrella aestuarina BUZ 2</name>
    <dbReference type="NCBI Taxonomy" id="1166018"/>
    <lineage>
        <taxon>Bacteria</taxon>
        <taxon>Pseudomonadati</taxon>
        <taxon>Bacteroidota</taxon>
        <taxon>Cytophagia</taxon>
        <taxon>Cytophagales</taxon>
        <taxon>Spirosomataceae</taxon>
        <taxon>Fibrella</taxon>
    </lineage>
</organism>
<dbReference type="AlphaFoldDB" id="I0KF28"/>
<protein>
    <submittedName>
        <fullName evidence="1">Uncharacterized protein</fullName>
    </submittedName>
</protein>
<evidence type="ECO:0000313" key="1">
    <source>
        <dbReference type="EMBL" id="CCH02731.1"/>
    </source>
</evidence>
<sequence>MQAVGNQRVTSRASVRQRTRRVGYVAEQTAPYTCLM</sequence>
<gene>
    <name evidence="1" type="ORF">FAES_4732</name>
</gene>
<dbReference type="KEGG" id="fae:FAES_4732"/>
<dbReference type="Proteomes" id="UP000011058">
    <property type="component" value="Chromosome"/>
</dbReference>
<evidence type="ECO:0000313" key="2">
    <source>
        <dbReference type="Proteomes" id="UP000011058"/>
    </source>
</evidence>
<name>I0KF28_9BACT</name>
<dbReference type="STRING" id="1166018.FAES_4732"/>
<accession>I0KF28</accession>
<proteinExistence type="predicted"/>
<keyword evidence="2" id="KW-1185">Reference proteome</keyword>